<evidence type="ECO:0000313" key="1">
    <source>
        <dbReference type="EMBL" id="KFM61950.1"/>
    </source>
</evidence>
<dbReference type="AlphaFoldDB" id="A0A087TA11"/>
<dbReference type="EMBL" id="KK114234">
    <property type="protein sequence ID" value="KFM61950.1"/>
    <property type="molecule type" value="Genomic_DNA"/>
</dbReference>
<reference evidence="1 2" key="1">
    <citation type="submission" date="2013-11" db="EMBL/GenBank/DDBJ databases">
        <title>Genome sequencing of Stegodyphus mimosarum.</title>
        <authorList>
            <person name="Bechsgaard J."/>
        </authorList>
    </citation>
    <scope>NUCLEOTIDE SEQUENCE [LARGE SCALE GENOMIC DNA]</scope>
</reference>
<feature type="non-terminal residue" evidence="1">
    <location>
        <position position="58"/>
    </location>
</feature>
<protein>
    <submittedName>
        <fullName evidence="1">Uncharacterized protein</fullName>
    </submittedName>
</protein>
<keyword evidence="2" id="KW-1185">Reference proteome</keyword>
<gene>
    <name evidence="1" type="ORF">X975_01330</name>
</gene>
<accession>A0A087TA11</accession>
<dbReference type="Proteomes" id="UP000054359">
    <property type="component" value="Unassembled WGS sequence"/>
</dbReference>
<sequence length="58" mass="6630">MTVRLCSVPPPILMDRTPAGQVREEERTYRVPQCRIDTIHLQTSVPSPGLEHWPFDTA</sequence>
<proteinExistence type="predicted"/>
<evidence type="ECO:0000313" key="2">
    <source>
        <dbReference type="Proteomes" id="UP000054359"/>
    </source>
</evidence>
<name>A0A087TA11_STEMI</name>
<organism evidence="1 2">
    <name type="scientific">Stegodyphus mimosarum</name>
    <name type="common">African social velvet spider</name>
    <dbReference type="NCBI Taxonomy" id="407821"/>
    <lineage>
        <taxon>Eukaryota</taxon>
        <taxon>Metazoa</taxon>
        <taxon>Ecdysozoa</taxon>
        <taxon>Arthropoda</taxon>
        <taxon>Chelicerata</taxon>
        <taxon>Arachnida</taxon>
        <taxon>Araneae</taxon>
        <taxon>Araneomorphae</taxon>
        <taxon>Entelegynae</taxon>
        <taxon>Eresoidea</taxon>
        <taxon>Eresidae</taxon>
        <taxon>Stegodyphus</taxon>
    </lineage>
</organism>